<keyword evidence="1" id="KW-0472">Membrane</keyword>
<comment type="caution">
    <text evidence="2">The sequence shown here is derived from an EMBL/GenBank/DDBJ whole genome shotgun (WGS) entry which is preliminary data.</text>
</comment>
<feature type="non-terminal residue" evidence="2">
    <location>
        <position position="1"/>
    </location>
</feature>
<accession>A0ABD2MT96</accession>
<evidence type="ECO:0000313" key="3">
    <source>
        <dbReference type="Proteomes" id="UP001516400"/>
    </source>
</evidence>
<sequence>SSEKRNLYILDCIFSTAGIGTLVVSVWRGGFQLLDLLIYPEDRLLSYWVTL</sequence>
<reference evidence="2 3" key="1">
    <citation type="journal article" date="2021" name="BMC Biol.">
        <title>Horizontally acquired antibacterial genes associated with adaptive radiation of ladybird beetles.</title>
        <authorList>
            <person name="Li H.S."/>
            <person name="Tang X.F."/>
            <person name="Huang Y.H."/>
            <person name="Xu Z.Y."/>
            <person name="Chen M.L."/>
            <person name="Du X.Y."/>
            <person name="Qiu B.Y."/>
            <person name="Chen P.T."/>
            <person name="Zhang W."/>
            <person name="Slipinski A."/>
            <person name="Escalona H.E."/>
            <person name="Waterhouse R.M."/>
            <person name="Zwick A."/>
            <person name="Pang H."/>
        </authorList>
    </citation>
    <scope>NUCLEOTIDE SEQUENCE [LARGE SCALE GENOMIC DNA]</scope>
    <source>
        <strain evidence="2">SYSU2018</strain>
    </source>
</reference>
<gene>
    <name evidence="2" type="ORF">HHI36_008725</name>
</gene>
<keyword evidence="3" id="KW-1185">Reference proteome</keyword>
<dbReference type="InterPro" id="IPR032751">
    <property type="entry name" value="Fuseless"/>
</dbReference>
<feature type="transmembrane region" description="Helical" evidence="1">
    <location>
        <begin position="7"/>
        <end position="27"/>
    </location>
</feature>
<keyword evidence="1" id="KW-0812">Transmembrane</keyword>
<dbReference type="Pfam" id="PF15993">
    <property type="entry name" value="Fuseless"/>
    <property type="match status" value="1"/>
</dbReference>
<dbReference type="AlphaFoldDB" id="A0ABD2MT96"/>
<name>A0ABD2MT96_9CUCU</name>
<dbReference type="EMBL" id="JABFTP020000021">
    <property type="protein sequence ID" value="KAL3269664.1"/>
    <property type="molecule type" value="Genomic_DNA"/>
</dbReference>
<keyword evidence="1" id="KW-1133">Transmembrane helix</keyword>
<feature type="non-terminal residue" evidence="2">
    <location>
        <position position="51"/>
    </location>
</feature>
<protein>
    <submittedName>
        <fullName evidence="2">Uncharacterized protein</fullName>
    </submittedName>
</protein>
<evidence type="ECO:0000256" key="1">
    <source>
        <dbReference type="SAM" id="Phobius"/>
    </source>
</evidence>
<proteinExistence type="predicted"/>
<dbReference type="Proteomes" id="UP001516400">
    <property type="component" value="Unassembled WGS sequence"/>
</dbReference>
<organism evidence="2 3">
    <name type="scientific">Cryptolaemus montrouzieri</name>
    <dbReference type="NCBI Taxonomy" id="559131"/>
    <lineage>
        <taxon>Eukaryota</taxon>
        <taxon>Metazoa</taxon>
        <taxon>Ecdysozoa</taxon>
        <taxon>Arthropoda</taxon>
        <taxon>Hexapoda</taxon>
        <taxon>Insecta</taxon>
        <taxon>Pterygota</taxon>
        <taxon>Neoptera</taxon>
        <taxon>Endopterygota</taxon>
        <taxon>Coleoptera</taxon>
        <taxon>Polyphaga</taxon>
        <taxon>Cucujiformia</taxon>
        <taxon>Coccinelloidea</taxon>
        <taxon>Coccinellidae</taxon>
        <taxon>Scymninae</taxon>
        <taxon>Scymnini</taxon>
        <taxon>Cryptolaemus</taxon>
    </lineage>
</organism>
<evidence type="ECO:0000313" key="2">
    <source>
        <dbReference type="EMBL" id="KAL3269664.1"/>
    </source>
</evidence>
<dbReference type="PANTHER" id="PTHR35270:SF2">
    <property type="entry name" value="FUSELESS, ISOFORM A"/>
    <property type="match status" value="1"/>
</dbReference>
<dbReference type="PANTHER" id="PTHR35270">
    <property type="entry name" value="FUSELESS, ISOFORM A"/>
    <property type="match status" value="1"/>
</dbReference>